<proteinExistence type="predicted"/>
<evidence type="ECO:0000259" key="1">
    <source>
        <dbReference type="Pfam" id="PF00144"/>
    </source>
</evidence>
<dbReference type="Gene3D" id="3.40.710.10">
    <property type="entry name" value="DD-peptidase/beta-lactamase superfamily"/>
    <property type="match status" value="1"/>
</dbReference>
<dbReference type="PANTHER" id="PTHR43283">
    <property type="entry name" value="BETA-LACTAMASE-RELATED"/>
    <property type="match status" value="1"/>
</dbReference>
<evidence type="ECO:0000313" key="3">
    <source>
        <dbReference type="Proteomes" id="UP000624703"/>
    </source>
</evidence>
<dbReference type="AlphaFoldDB" id="A0A8J7MHX6"/>
<dbReference type="Proteomes" id="UP000624703">
    <property type="component" value="Unassembled WGS sequence"/>
</dbReference>
<evidence type="ECO:0000313" key="2">
    <source>
        <dbReference type="EMBL" id="MBK1792289.1"/>
    </source>
</evidence>
<dbReference type="InterPro" id="IPR001466">
    <property type="entry name" value="Beta-lactam-related"/>
</dbReference>
<accession>A0A8J7MHX6</accession>
<dbReference type="EMBL" id="JAENIM010000044">
    <property type="protein sequence ID" value="MBK1792289.1"/>
    <property type="molecule type" value="Genomic_DNA"/>
</dbReference>
<keyword evidence="2" id="KW-0378">Hydrolase</keyword>
<gene>
    <name evidence="2" type="ORF">JIN82_14090</name>
</gene>
<dbReference type="SUPFAM" id="SSF56601">
    <property type="entry name" value="beta-lactamase/transpeptidase-like"/>
    <property type="match status" value="1"/>
</dbReference>
<dbReference type="PANTHER" id="PTHR43283:SF7">
    <property type="entry name" value="BETA-LACTAMASE-RELATED DOMAIN-CONTAINING PROTEIN"/>
    <property type="match status" value="1"/>
</dbReference>
<organism evidence="2 3">
    <name type="scientific">Persicirhabdus sediminis</name>
    <dbReference type="NCBI Taxonomy" id="454144"/>
    <lineage>
        <taxon>Bacteria</taxon>
        <taxon>Pseudomonadati</taxon>
        <taxon>Verrucomicrobiota</taxon>
        <taxon>Verrucomicrobiia</taxon>
        <taxon>Verrucomicrobiales</taxon>
        <taxon>Verrucomicrobiaceae</taxon>
        <taxon>Persicirhabdus</taxon>
    </lineage>
</organism>
<dbReference type="Pfam" id="PF00144">
    <property type="entry name" value="Beta-lactamase"/>
    <property type="match status" value="1"/>
</dbReference>
<feature type="domain" description="Beta-lactamase-related" evidence="1">
    <location>
        <begin position="97"/>
        <end position="378"/>
    </location>
</feature>
<dbReference type="GO" id="GO:0016787">
    <property type="term" value="F:hydrolase activity"/>
    <property type="evidence" value="ECO:0007669"/>
    <property type="project" value="UniProtKB-KW"/>
</dbReference>
<protein>
    <submittedName>
        <fullName evidence="2">Serine hydrolase</fullName>
    </submittedName>
</protein>
<dbReference type="InterPro" id="IPR050789">
    <property type="entry name" value="Diverse_Enzym_Activities"/>
</dbReference>
<dbReference type="InterPro" id="IPR012338">
    <property type="entry name" value="Beta-lactam/transpept-like"/>
</dbReference>
<comment type="caution">
    <text evidence="2">The sequence shown here is derived from an EMBL/GenBank/DDBJ whole genome shotgun (WGS) entry which is preliminary data.</text>
</comment>
<reference evidence="2" key="1">
    <citation type="submission" date="2021-01" db="EMBL/GenBank/DDBJ databases">
        <title>Modified the classification status of verrucomicrobia.</title>
        <authorList>
            <person name="Feng X."/>
        </authorList>
    </citation>
    <scope>NUCLEOTIDE SEQUENCE</scope>
    <source>
        <strain evidence="2">_KCTC 22039</strain>
    </source>
</reference>
<keyword evidence="3" id="KW-1185">Reference proteome</keyword>
<name>A0A8J7MHX6_9BACT</name>
<sequence length="393" mass="42999">MKHPTLLSIAIILIQSLCPAEESNGLAPELTDLNAADISHAKEAKIPYLEKAFISSQPKDMNDGIAVGQLGVDGGNKDMILKYAHEIAAGDHDTTDSLLIYQNGKLLFESYYRRGRANYPHYQMSITKSYTALALGRAIQLGHFSMQDIDKPVVDLLSEIDRSQLAEGADKITLAQAMNMHSGIRVDKKSAAATVRKNPEKLRGQGQIQTYLELTEPIQPGQQEYKYQGADPSITMQVVEASVPGSANEFIQSELLGKLGITTFSWQQDLSGLPKSAAGSSMRSRDMLKFGMLILNQGKWNGQQLIPAEFIKQATSRIHTNPSGAAHYGYFWWGSDMQVGDKTYNCISGRGAGGQFILILPELDLIIVTTAHNKGMGKMLASTPKNILPAFIK</sequence>
<dbReference type="RefSeq" id="WP_200312301.1">
    <property type="nucleotide sequence ID" value="NZ_JAENIM010000044.1"/>
</dbReference>